<evidence type="ECO:0000256" key="1">
    <source>
        <dbReference type="SAM" id="MobiDB-lite"/>
    </source>
</evidence>
<accession>A0A8T1YM41</accession>
<organism evidence="2 3">
    <name type="scientific">Arabidopsis suecica</name>
    <name type="common">Swedish thale-cress</name>
    <name type="synonym">Cardaminopsis suecica</name>
    <dbReference type="NCBI Taxonomy" id="45249"/>
    <lineage>
        <taxon>Eukaryota</taxon>
        <taxon>Viridiplantae</taxon>
        <taxon>Streptophyta</taxon>
        <taxon>Embryophyta</taxon>
        <taxon>Tracheophyta</taxon>
        <taxon>Spermatophyta</taxon>
        <taxon>Magnoliopsida</taxon>
        <taxon>eudicotyledons</taxon>
        <taxon>Gunneridae</taxon>
        <taxon>Pentapetalae</taxon>
        <taxon>rosids</taxon>
        <taxon>malvids</taxon>
        <taxon>Brassicales</taxon>
        <taxon>Brassicaceae</taxon>
        <taxon>Camelineae</taxon>
        <taxon>Arabidopsis</taxon>
    </lineage>
</organism>
<comment type="caution">
    <text evidence="2">The sequence shown here is derived from an EMBL/GenBank/DDBJ whole genome shotgun (WGS) entry which is preliminary data.</text>
</comment>
<protein>
    <submittedName>
        <fullName evidence="2">Uncharacterized protein</fullName>
    </submittedName>
</protein>
<sequence length="47" mass="5376">MPDESRPSPLSEPENAGQKPESLKTAVHRKKSGRQKQRTVPLSKWYD</sequence>
<reference evidence="2 3" key="1">
    <citation type="submission" date="2020-12" db="EMBL/GenBank/DDBJ databases">
        <title>Concerted genomic and epigenomic changes stabilize Arabidopsis allopolyploids.</title>
        <authorList>
            <person name="Chen Z."/>
        </authorList>
    </citation>
    <scope>NUCLEOTIDE SEQUENCE [LARGE SCALE GENOMIC DNA]</scope>
    <source>
        <strain evidence="2">As9502</strain>
        <tissue evidence="2">Leaf</tissue>
    </source>
</reference>
<gene>
    <name evidence="2" type="ORF">ISN44_As12g023250</name>
</gene>
<dbReference type="EMBL" id="JAEFBJ010000012">
    <property type="protein sequence ID" value="KAG7547038.1"/>
    <property type="molecule type" value="Genomic_DNA"/>
</dbReference>
<evidence type="ECO:0000313" key="3">
    <source>
        <dbReference type="Proteomes" id="UP000694251"/>
    </source>
</evidence>
<feature type="region of interest" description="Disordered" evidence="1">
    <location>
        <begin position="1"/>
        <end position="47"/>
    </location>
</feature>
<feature type="non-terminal residue" evidence="2">
    <location>
        <position position="47"/>
    </location>
</feature>
<dbReference type="Proteomes" id="UP000694251">
    <property type="component" value="Chromosome 12"/>
</dbReference>
<evidence type="ECO:0000313" key="2">
    <source>
        <dbReference type="EMBL" id="KAG7547038.1"/>
    </source>
</evidence>
<dbReference type="AlphaFoldDB" id="A0A8T1YM41"/>
<name>A0A8T1YM41_ARASU</name>
<feature type="compositionally biased region" description="Basic residues" evidence="1">
    <location>
        <begin position="26"/>
        <end position="37"/>
    </location>
</feature>
<proteinExistence type="predicted"/>
<keyword evidence="3" id="KW-1185">Reference proteome</keyword>